<dbReference type="Gene3D" id="1.20.1050.80">
    <property type="entry name" value="VPS9 domain"/>
    <property type="match status" value="1"/>
</dbReference>
<dbReference type="GO" id="GO:0005769">
    <property type="term" value="C:early endosome"/>
    <property type="evidence" value="ECO:0007669"/>
    <property type="project" value="TreeGrafter"/>
</dbReference>
<dbReference type="SUPFAM" id="SSF109993">
    <property type="entry name" value="VPS9 domain"/>
    <property type="match status" value="1"/>
</dbReference>
<protein>
    <submittedName>
        <fullName evidence="5">Ankyrin repeat domain-containing protein 27-like isoform X1</fullName>
    </submittedName>
</protein>
<dbReference type="SMART" id="SM00167">
    <property type="entry name" value="VPS9"/>
    <property type="match status" value="1"/>
</dbReference>
<dbReference type="InterPro" id="IPR037191">
    <property type="entry name" value="VPS9_dom_sf"/>
</dbReference>
<dbReference type="PANTHER" id="PTHR24170">
    <property type="entry name" value="ANKYRIN REPEAT DOMAIN-CONTAINING PROTEIN 27"/>
    <property type="match status" value="1"/>
</dbReference>
<sequence>MTEVDELDVNPIFRALQKQHQDLYDKAQENCYIVCIPQTSSLVNISVTKELIATHILKPSPYFKSQYQTLHSPHKVVQLEENGKEFRTVEGFSEEHIVKILNEELGYNQDFKPYKILILECPFNPSLKGKAAVSNTTDASNGFSAFQTYAESISFLKSFAEYTMVLRQVEENLKQFNANYMILKDYFSEVEDKLKSLCQQVSQLKEFPAVRVHQVLEKFKFSHFCCFSFYQDCLRCSKFAREQDPKFREALDFSVENYIMGAVHKKVFSVIKEAFEEDDKLLFTKCKQLHNVTAQQLGVNKKIACPLPQAVVELANLDRLQTPLEKLYCLKSTIDNASQTIQKHLEENRAPSVSTAAEEGYCLTSDDLIPILVTVIAQAQCRYFASNLQYIESFHWASEANDRGNLSYCLVTFKAAVEYMKTTSFDDMERQPSLKREISLEELRRATSGPISGEFNSSITGSTTSQSAGSHYDRQLERISQMLKASNDELRNTEKSKTPHHRSIFGESYERLQNPHKETSEKKKDKEDLGDFLTSLQNDMFGMNFGKQS</sequence>
<dbReference type="GO" id="GO:0000149">
    <property type="term" value="F:SNARE binding"/>
    <property type="evidence" value="ECO:0007669"/>
    <property type="project" value="TreeGrafter"/>
</dbReference>
<gene>
    <name evidence="5" type="primary">LOC111134831</name>
</gene>
<feature type="region of interest" description="Disordered" evidence="2">
    <location>
        <begin position="489"/>
        <end position="531"/>
    </location>
</feature>
<reference evidence="5" key="1">
    <citation type="submission" date="2025-08" db="UniProtKB">
        <authorList>
            <consortium name="RefSeq"/>
        </authorList>
    </citation>
    <scope>IDENTIFICATION</scope>
    <source>
        <tissue evidence="5">Whole sample</tissue>
    </source>
</reference>
<dbReference type="GO" id="GO:0045022">
    <property type="term" value="P:early endosome to late endosome transport"/>
    <property type="evidence" value="ECO:0007669"/>
    <property type="project" value="TreeGrafter"/>
</dbReference>
<evidence type="ECO:0000313" key="5">
    <source>
        <dbReference type="RefSeq" id="XP_022339979.1"/>
    </source>
</evidence>
<evidence type="ECO:0000313" key="4">
    <source>
        <dbReference type="Proteomes" id="UP000694844"/>
    </source>
</evidence>
<dbReference type="GeneID" id="111134831"/>
<feature type="coiled-coil region" evidence="1">
    <location>
        <begin position="159"/>
        <end position="186"/>
    </location>
</feature>
<dbReference type="GO" id="GO:0005886">
    <property type="term" value="C:plasma membrane"/>
    <property type="evidence" value="ECO:0007669"/>
    <property type="project" value="TreeGrafter"/>
</dbReference>
<dbReference type="Pfam" id="PF02204">
    <property type="entry name" value="VPS9"/>
    <property type="match status" value="1"/>
</dbReference>
<dbReference type="GO" id="GO:0005085">
    <property type="term" value="F:guanyl-nucleotide exchange factor activity"/>
    <property type="evidence" value="ECO:0007669"/>
    <property type="project" value="TreeGrafter"/>
</dbReference>
<dbReference type="InterPro" id="IPR003123">
    <property type="entry name" value="VPS9"/>
</dbReference>
<evidence type="ECO:0000259" key="3">
    <source>
        <dbReference type="PROSITE" id="PS51205"/>
    </source>
</evidence>
<dbReference type="AlphaFoldDB" id="A0A8B8EJM2"/>
<keyword evidence="4" id="KW-1185">Reference proteome</keyword>
<dbReference type="GO" id="GO:0097422">
    <property type="term" value="C:tubular endosome"/>
    <property type="evidence" value="ECO:0007669"/>
    <property type="project" value="TreeGrafter"/>
</dbReference>
<feature type="region of interest" description="Disordered" evidence="2">
    <location>
        <begin position="449"/>
        <end position="472"/>
    </location>
</feature>
<dbReference type="GO" id="GO:0005770">
    <property type="term" value="C:late endosome"/>
    <property type="evidence" value="ECO:0007669"/>
    <property type="project" value="TreeGrafter"/>
</dbReference>
<evidence type="ECO:0000256" key="2">
    <source>
        <dbReference type="SAM" id="MobiDB-lite"/>
    </source>
</evidence>
<name>A0A8B8EJM2_CRAVI</name>
<dbReference type="Proteomes" id="UP000694844">
    <property type="component" value="Chromosome 5"/>
</dbReference>
<feature type="compositionally biased region" description="Polar residues" evidence="2">
    <location>
        <begin position="454"/>
        <end position="469"/>
    </location>
</feature>
<feature type="compositionally biased region" description="Basic and acidic residues" evidence="2">
    <location>
        <begin position="508"/>
        <end position="529"/>
    </location>
</feature>
<dbReference type="OrthoDB" id="411646at2759"/>
<organism evidence="4 5">
    <name type="scientific">Crassostrea virginica</name>
    <name type="common">Eastern oyster</name>
    <dbReference type="NCBI Taxonomy" id="6565"/>
    <lineage>
        <taxon>Eukaryota</taxon>
        <taxon>Metazoa</taxon>
        <taxon>Spiralia</taxon>
        <taxon>Lophotrochozoa</taxon>
        <taxon>Mollusca</taxon>
        <taxon>Bivalvia</taxon>
        <taxon>Autobranchia</taxon>
        <taxon>Pteriomorphia</taxon>
        <taxon>Ostreida</taxon>
        <taxon>Ostreoidea</taxon>
        <taxon>Ostreidae</taxon>
        <taxon>Crassostrea</taxon>
    </lineage>
</organism>
<dbReference type="RefSeq" id="XP_022339979.1">
    <property type="nucleotide sequence ID" value="XM_022484271.1"/>
</dbReference>
<dbReference type="PANTHER" id="PTHR24170:SF1">
    <property type="entry name" value="DOMAIN PROTEIN, PUTATIVE (AFU_ORTHOLOGUE AFUA_1G09870)-RELATED"/>
    <property type="match status" value="1"/>
</dbReference>
<dbReference type="InterPro" id="IPR051248">
    <property type="entry name" value="UPF0507/Ank_repeat_27"/>
</dbReference>
<evidence type="ECO:0000256" key="1">
    <source>
        <dbReference type="SAM" id="Coils"/>
    </source>
</evidence>
<feature type="domain" description="VPS9" evidence="3">
    <location>
        <begin position="276"/>
        <end position="429"/>
    </location>
</feature>
<keyword evidence="1" id="KW-0175">Coiled coil</keyword>
<dbReference type="KEGG" id="cvn:111134831"/>
<accession>A0A8B8EJM2</accession>
<dbReference type="GO" id="GO:0030133">
    <property type="term" value="C:transport vesicle"/>
    <property type="evidence" value="ECO:0007669"/>
    <property type="project" value="TreeGrafter"/>
</dbReference>
<proteinExistence type="predicted"/>
<dbReference type="PROSITE" id="PS51205">
    <property type="entry name" value="VPS9"/>
    <property type="match status" value="1"/>
</dbReference>